<evidence type="ECO:0000313" key="14">
    <source>
        <dbReference type="Proteomes" id="UP000823388"/>
    </source>
</evidence>
<evidence type="ECO:0000256" key="5">
    <source>
        <dbReference type="ARBA" id="ARBA00022723"/>
    </source>
</evidence>
<evidence type="ECO:0000256" key="10">
    <source>
        <dbReference type="PROSITE-ProRule" id="PRU00175"/>
    </source>
</evidence>
<evidence type="ECO:0000256" key="7">
    <source>
        <dbReference type="ARBA" id="ARBA00022786"/>
    </source>
</evidence>
<comment type="pathway">
    <text evidence="3 11">Protein modification; protein ubiquitination.</text>
</comment>
<dbReference type="GO" id="GO:0008270">
    <property type="term" value="F:zinc ion binding"/>
    <property type="evidence" value="ECO:0007669"/>
    <property type="project" value="UniProtKB-KW"/>
</dbReference>
<organism evidence="13 14">
    <name type="scientific">Panicum virgatum</name>
    <name type="common">Blackwell switchgrass</name>
    <dbReference type="NCBI Taxonomy" id="38727"/>
    <lineage>
        <taxon>Eukaryota</taxon>
        <taxon>Viridiplantae</taxon>
        <taxon>Streptophyta</taxon>
        <taxon>Embryophyta</taxon>
        <taxon>Tracheophyta</taxon>
        <taxon>Spermatophyta</taxon>
        <taxon>Magnoliopsida</taxon>
        <taxon>Liliopsida</taxon>
        <taxon>Poales</taxon>
        <taxon>Poaceae</taxon>
        <taxon>PACMAD clade</taxon>
        <taxon>Panicoideae</taxon>
        <taxon>Panicodae</taxon>
        <taxon>Paniceae</taxon>
        <taxon>Panicinae</taxon>
        <taxon>Panicum</taxon>
        <taxon>Panicum sect. Hiantes</taxon>
    </lineage>
</organism>
<keyword evidence="9 11" id="KW-0472">Membrane</keyword>
<keyword evidence="14" id="KW-1185">Reference proteome</keyword>
<evidence type="ECO:0000256" key="8">
    <source>
        <dbReference type="ARBA" id="ARBA00022833"/>
    </source>
</evidence>
<dbReference type="InterPro" id="IPR013083">
    <property type="entry name" value="Znf_RING/FYVE/PHD"/>
</dbReference>
<dbReference type="GO" id="GO:0006511">
    <property type="term" value="P:ubiquitin-dependent protein catabolic process"/>
    <property type="evidence" value="ECO:0007669"/>
    <property type="project" value="UniProtKB-UniRule"/>
</dbReference>
<dbReference type="InterPro" id="IPR017907">
    <property type="entry name" value="Znf_RING_CS"/>
</dbReference>
<comment type="domain">
    <text evidence="11">The RING-type zinc finger domain is responsible for E3 ligase activity.</text>
</comment>
<dbReference type="AlphaFoldDB" id="A0A8T0XBA9"/>
<comment type="subcellular location">
    <subcellularLocation>
        <location evidence="2">Endomembrane system</location>
    </subcellularLocation>
    <subcellularLocation>
        <location evidence="11">Endoplasmic reticulum membrane</location>
        <topology evidence="11">Single-pass type IV membrane protein</topology>
    </subcellularLocation>
</comment>
<reference evidence="13" key="1">
    <citation type="submission" date="2020-05" db="EMBL/GenBank/DDBJ databases">
        <title>WGS assembly of Panicum virgatum.</title>
        <authorList>
            <person name="Lovell J.T."/>
            <person name="Jenkins J."/>
            <person name="Shu S."/>
            <person name="Juenger T.E."/>
            <person name="Schmutz J."/>
        </authorList>
    </citation>
    <scope>NUCLEOTIDE SEQUENCE</scope>
    <source>
        <strain evidence="13">AP13</strain>
    </source>
</reference>
<dbReference type="Proteomes" id="UP000823388">
    <property type="component" value="Chromosome 1N"/>
</dbReference>
<keyword evidence="11" id="KW-1133">Transmembrane helix</keyword>
<dbReference type="EC" id="2.3.2.27" evidence="11"/>
<dbReference type="Gene3D" id="3.30.40.10">
    <property type="entry name" value="Zinc/RING finger domain, C3HC4 (zinc finger)"/>
    <property type="match status" value="1"/>
</dbReference>
<dbReference type="PROSITE" id="PS50089">
    <property type="entry name" value="ZF_RING_2"/>
    <property type="match status" value="1"/>
</dbReference>
<proteinExistence type="predicted"/>
<feature type="domain" description="RING-type" evidence="12">
    <location>
        <begin position="24"/>
        <end position="62"/>
    </location>
</feature>
<evidence type="ECO:0000256" key="4">
    <source>
        <dbReference type="ARBA" id="ARBA00022679"/>
    </source>
</evidence>
<keyword evidence="11" id="KW-0812">Transmembrane</keyword>
<gene>
    <name evidence="13" type="ORF">PVAP13_1NG549500</name>
</gene>
<evidence type="ECO:0000256" key="6">
    <source>
        <dbReference type="ARBA" id="ARBA00022771"/>
    </source>
</evidence>
<dbReference type="Pfam" id="PF13920">
    <property type="entry name" value="zf-C3HC4_3"/>
    <property type="match status" value="1"/>
</dbReference>
<comment type="caution">
    <text evidence="11">Lacks conserved residue(s) required for the propagation of feature annotation.</text>
</comment>
<keyword evidence="6 10" id="KW-0863">Zinc-finger</keyword>
<sequence length="164" mass="17989">MEVVELPVAATGGGAHGAPPCFDCSICLEPAREPVVTRCGHLYCLVCMRRWMRSADHCPVCRAAVSEGRLLPLCHDHSDLRCFHVRPTAAIVNNNSNHWGASWVWHSNAGCLISSAAAAVLPWAFPVPPRPMIVGDGHRRVKQSLHQLWLFLAVAALLCFLLCY</sequence>
<dbReference type="SUPFAM" id="SSF57850">
    <property type="entry name" value="RING/U-box"/>
    <property type="match status" value="1"/>
</dbReference>
<name>A0A8T0XBA9_PANVG</name>
<evidence type="ECO:0000256" key="1">
    <source>
        <dbReference type="ARBA" id="ARBA00000900"/>
    </source>
</evidence>
<dbReference type="GO" id="GO:0005789">
    <property type="term" value="C:endoplasmic reticulum membrane"/>
    <property type="evidence" value="ECO:0007669"/>
    <property type="project" value="UniProtKB-SubCell"/>
</dbReference>
<keyword evidence="5 11" id="KW-0479">Metal-binding</keyword>
<feature type="transmembrane region" description="Helical" evidence="11">
    <location>
        <begin position="145"/>
        <end position="163"/>
    </location>
</feature>
<accession>A0A8T0XBA9</accession>
<evidence type="ECO:0000313" key="13">
    <source>
        <dbReference type="EMBL" id="KAG2655136.1"/>
    </source>
</evidence>
<dbReference type="PROSITE" id="PS00518">
    <property type="entry name" value="ZF_RING_1"/>
    <property type="match status" value="1"/>
</dbReference>
<evidence type="ECO:0000256" key="3">
    <source>
        <dbReference type="ARBA" id="ARBA00004906"/>
    </source>
</evidence>
<dbReference type="InterPro" id="IPR001841">
    <property type="entry name" value="Znf_RING"/>
</dbReference>
<comment type="function">
    <text evidence="11">E3 ubiquitin-protein ligase.</text>
</comment>
<protein>
    <recommendedName>
        <fullName evidence="11">E3 ubiquitin-protein ligase RMA</fullName>
        <ecNumber evidence="11">2.3.2.27</ecNumber>
    </recommendedName>
    <alternativeName>
        <fullName evidence="11">Protein RING membrane-anchor</fullName>
    </alternativeName>
    <alternativeName>
        <fullName evidence="11">RING-type E3 ubiquitin transferase RMA</fullName>
    </alternativeName>
</protein>
<keyword evidence="4 11" id="KW-0808">Transferase</keyword>
<dbReference type="PANTHER" id="PTHR12313">
    <property type="entry name" value="E3 UBIQUITIN-PROTEIN LIGASE RNF5-RELATED"/>
    <property type="match status" value="1"/>
</dbReference>
<keyword evidence="7 11" id="KW-0833">Ubl conjugation pathway</keyword>
<dbReference type="GO" id="GO:0061630">
    <property type="term" value="F:ubiquitin protein ligase activity"/>
    <property type="evidence" value="ECO:0007669"/>
    <property type="project" value="UniProtKB-UniRule"/>
</dbReference>
<keyword evidence="8 11" id="KW-0862">Zinc</keyword>
<dbReference type="EMBL" id="CM029038">
    <property type="protein sequence ID" value="KAG2655136.1"/>
    <property type="molecule type" value="Genomic_DNA"/>
</dbReference>
<evidence type="ECO:0000256" key="11">
    <source>
        <dbReference type="RuleBase" id="RU369090"/>
    </source>
</evidence>
<comment type="caution">
    <text evidence="13">The sequence shown here is derived from an EMBL/GenBank/DDBJ whole genome shotgun (WGS) entry which is preliminary data.</text>
</comment>
<keyword evidence="11" id="KW-0256">Endoplasmic reticulum</keyword>
<comment type="catalytic activity">
    <reaction evidence="1 11">
        <text>S-ubiquitinyl-[E2 ubiquitin-conjugating enzyme]-L-cysteine + [acceptor protein]-L-lysine = [E2 ubiquitin-conjugating enzyme]-L-cysteine + N(6)-ubiquitinyl-[acceptor protein]-L-lysine.</text>
        <dbReference type="EC" id="2.3.2.27"/>
    </reaction>
</comment>
<evidence type="ECO:0000256" key="9">
    <source>
        <dbReference type="ARBA" id="ARBA00023136"/>
    </source>
</evidence>
<dbReference type="SMART" id="SM00184">
    <property type="entry name" value="RING"/>
    <property type="match status" value="1"/>
</dbReference>
<evidence type="ECO:0000256" key="2">
    <source>
        <dbReference type="ARBA" id="ARBA00004308"/>
    </source>
</evidence>
<dbReference type="InterPro" id="IPR045103">
    <property type="entry name" value="RNF5/RNF185-like"/>
</dbReference>
<feature type="transmembrane region" description="Helical" evidence="11">
    <location>
        <begin position="103"/>
        <end position="125"/>
    </location>
</feature>
<evidence type="ECO:0000259" key="12">
    <source>
        <dbReference type="PROSITE" id="PS50089"/>
    </source>
</evidence>